<feature type="domain" description="Exonuclease" evidence="1">
    <location>
        <begin position="8"/>
        <end position="174"/>
    </location>
</feature>
<proteinExistence type="predicted"/>
<evidence type="ECO:0000259" key="1">
    <source>
        <dbReference type="SMART" id="SM00479"/>
    </source>
</evidence>
<dbReference type="Proteomes" id="UP000191055">
    <property type="component" value="Unassembled WGS sequence"/>
</dbReference>
<dbReference type="GO" id="GO:0003676">
    <property type="term" value="F:nucleic acid binding"/>
    <property type="evidence" value="ECO:0007669"/>
    <property type="project" value="InterPro"/>
</dbReference>
<dbReference type="CDD" id="cd06127">
    <property type="entry name" value="DEDDh"/>
    <property type="match status" value="1"/>
</dbReference>
<dbReference type="GO" id="GO:0008408">
    <property type="term" value="F:3'-5' exonuclease activity"/>
    <property type="evidence" value="ECO:0007669"/>
    <property type="project" value="TreeGrafter"/>
</dbReference>
<dbReference type="STRING" id="889453.SAMN03080601_03212"/>
<gene>
    <name evidence="2" type="ORF">SAMN03080601_03212</name>
</gene>
<dbReference type="InterPro" id="IPR036397">
    <property type="entry name" value="RNaseH_sf"/>
</dbReference>
<dbReference type="InterPro" id="IPR046768">
    <property type="entry name" value="ExoX-like_C"/>
</dbReference>
<dbReference type="Gene3D" id="3.30.420.10">
    <property type="entry name" value="Ribonuclease H-like superfamily/Ribonuclease H"/>
    <property type="match status" value="1"/>
</dbReference>
<dbReference type="KEGG" id="asx:CDL62_14275"/>
<accession>A0A1T5HTA5</accession>
<dbReference type="PANTHER" id="PTHR30231">
    <property type="entry name" value="DNA POLYMERASE III SUBUNIT EPSILON"/>
    <property type="match status" value="1"/>
</dbReference>
<reference evidence="2 3" key="1">
    <citation type="submission" date="2017-02" db="EMBL/GenBank/DDBJ databases">
        <authorList>
            <person name="Peterson S.W."/>
        </authorList>
    </citation>
    <scope>NUCLEOTIDE SEQUENCE [LARGE SCALE GENOMIC DNA]</scope>
    <source>
        <strain evidence="2 3">DSM 24412</strain>
    </source>
</reference>
<dbReference type="GO" id="GO:0005829">
    <property type="term" value="C:cytosol"/>
    <property type="evidence" value="ECO:0007669"/>
    <property type="project" value="TreeGrafter"/>
</dbReference>
<evidence type="ECO:0000313" key="2">
    <source>
        <dbReference type="EMBL" id="SKC23925.1"/>
    </source>
</evidence>
<dbReference type="RefSeq" id="WP_079558879.1">
    <property type="nucleotide sequence ID" value="NZ_CP021904.1"/>
</dbReference>
<keyword evidence="3" id="KW-1185">Reference proteome</keyword>
<dbReference type="InterPro" id="IPR012337">
    <property type="entry name" value="RNaseH-like_sf"/>
</dbReference>
<dbReference type="Pfam" id="PF20600">
    <property type="entry name" value="ExoX-like_C"/>
    <property type="match status" value="1"/>
</dbReference>
<dbReference type="AlphaFoldDB" id="A0A1T5HTA5"/>
<evidence type="ECO:0000313" key="3">
    <source>
        <dbReference type="Proteomes" id="UP000191055"/>
    </source>
</evidence>
<sequence length="256" mass="29603">MELNLKNPIVFFDLETTGINIATDRIVEIAILKIHTNGTEESKHFRVNPEMPIPKRSSEIHGIYDEDVKDCPTFKTIAKELAKFMEGCDIGGYNSNKFDIPLLAEEFIRAEVDFDMKKRHFIDVQTIFHKMEKRTLEAAYKFYCDKTLEDAHSAEADTRATYEVLKGQLARYSELENDISFLSGFSSHNKNADFAGRIIFNEKDEEVFNFGKYKGVKVTEVLEKDPGYYGWMMNGDFPLYTKKVLTSIKLRQFNNK</sequence>
<dbReference type="PANTHER" id="PTHR30231:SF41">
    <property type="entry name" value="DNA POLYMERASE III SUBUNIT EPSILON"/>
    <property type="match status" value="1"/>
</dbReference>
<dbReference type="SMART" id="SM00479">
    <property type="entry name" value="EXOIII"/>
    <property type="match status" value="1"/>
</dbReference>
<protein>
    <submittedName>
        <fullName evidence="2">DNA polymerase-3 subunit epsilon</fullName>
    </submittedName>
</protein>
<dbReference type="InterPro" id="IPR013520">
    <property type="entry name" value="Ribonucl_H"/>
</dbReference>
<organism evidence="2 3">
    <name type="scientific">Alkalitalea saponilacus</name>
    <dbReference type="NCBI Taxonomy" id="889453"/>
    <lineage>
        <taxon>Bacteria</taxon>
        <taxon>Pseudomonadati</taxon>
        <taxon>Bacteroidota</taxon>
        <taxon>Bacteroidia</taxon>
        <taxon>Marinilabiliales</taxon>
        <taxon>Marinilabiliaceae</taxon>
        <taxon>Alkalitalea</taxon>
    </lineage>
</organism>
<name>A0A1T5HTA5_9BACT</name>
<dbReference type="OrthoDB" id="9791657at2"/>
<dbReference type="GO" id="GO:0045004">
    <property type="term" value="P:DNA replication proofreading"/>
    <property type="evidence" value="ECO:0007669"/>
    <property type="project" value="TreeGrafter"/>
</dbReference>
<dbReference type="Pfam" id="PF00929">
    <property type="entry name" value="RNase_T"/>
    <property type="match status" value="1"/>
</dbReference>
<dbReference type="SUPFAM" id="SSF53098">
    <property type="entry name" value="Ribonuclease H-like"/>
    <property type="match status" value="1"/>
</dbReference>
<dbReference type="EMBL" id="FUYV01000024">
    <property type="protein sequence ID" value="SKC23925.1"/>
    <property type="molecule type" value="Genomic_DNA"/>
</dbReference>